<sequence length="198" mass="21971">MIAVEKCKTGYISDQSNSTKHTAYIVAYFIDRTIINTLSQARKLDLKDTICWGSIGEIIKTSTVFEHIETLSFSAFFSVLQTSFCHRSLSLNCVLRSCSLFNFLADFSGNQRSSKTRISLIVNGSSKFIGNNALSSFRLTASDSGGPLAVMVDQEWTLLGASSFSTHINDKEKPCVYSRVSKFCDFIEDSTQNAFKCT</sequence>
<accession>A0A4U5PE96</accession>
<dbReference type="InterPro" id="IPR009003">
    <property type="entry name" value="Peptidase_S1_PA"/>
</dbReference>
<reference evidence="1 2" key="1">
    <citation type="journal article" date="2015" name="Genome Biol.">
        <title>Comparative genomics of Steinernema reveals deeply conserved gene regulatory networks.</title>
        <authorList>
            <person name="Dillman A.R."/>
            <person name="Macchietto M."/>
            <person name="Porter C.F."/>
            <person name="Rogers A."/>
            <person name="Williams B."/>
            <person name="Antoshechkin I."/>
            <person name="Lee M.M."/>
            <person name="Goodwin Z."/>
            <person name="Lu X."/>
            <person name="Lewis E.E."/>
            <person name="Goodrich-Blair H."/>
            <person name="Stock S.P."/>
            <person name="Adams B.J."/>
            <person name="Sternberg P.W."/>
            <person name="Mortazavi A."/>
        </authorList>
    </citation>
    <scope>NUCLEOTIDE SEQUENCE [LARGE SCALE GENOMIC DNA]</scope>
    <source>
        <strain evidence="1 2">ALL</strain>
    </source>
</reference>
<name>A0A4U5PE96_STECR</name>
<evidence type="ECO:0000313" key="2">
    <source>
        <dbReference type="Proteomes" id="UP000298663"/>
    </source>
</evidence>
<dbReference type="SUPFAM" id="SSF50494">
    <property type="entry name" value="Trypsin-like serine proteases"/>
    <property type="match status" value="1"/>
</dbReference>
<keyword evidence="2" id="KW-1185">Reference proteome</keyword>
<reference evidence="1 2" key="2">
    <citation type="journal article" date="2019" name="G3 (Bethesda)">
        <title>Hybrid Assembly of the Genome of the Entomopathogenic Nematode Steinernema carpocapsae Identifies the X-Chromosome.</title>
        <authorList>
            <person name="Serra L."/>
            <person name="Macchietto M."/>
            <person name="Macias-Munoz A."/>
            <person name="McGill C.J."/>
            <person name="Rodriguez I.M."/>
            <person name="Rodriguez B."/>
            <person name="Murad R."/>
            <person name="Mortazavi A."/>
        </authorList>
    </citation>
    <scope>NUCLEOTIDE SEQUENCE [LARGE SCALE GENOMIC DNA]</scope>
    <source>
        <strain evidence="1 2">ALL</strain>
    </source>
</reference>
<dbReference type="Proteomes" id="UP000298663">
    <property type="component" value="Unassembled WGS sequence"/>
</dbReference>
<proteinExistence type="predicted"/>
<dbReference type="AlphaFoldDB" id="A0A4U5PE96"/>
<organism evidence="1 2">
    <name type="scientific">Steinernema carpocapsae</name>
    <name type="common">Entomopathogenic nematode</name>
    <dbReference type="NCBI Taxonomy" id="34508"/>
    <lineage>
        <taxon>Eukaryota</taxon>
        <taxon>Metazoa</taxon>
        <taxon>Ecdysozoa</taxon>
        <taxon>Nematoda</taxon>
        <taxon>Chromadorea</taxon>
        <taxon>Rhabditida</taxon>
        <taxon>Tylenchina</taxon>
        <taxon>Panagrolaimomorpha</taxon>
        <taxon>Strongyloidoidea</taxon>
        <taxon>Steinernematidae</taxon>
        <taxon>Steinernema</taxon>
    </lineage>
</organism>
<comment type="caution">
    <text evidence="1">The sequence shown here is derived from an EMBL/GenBank/DDBJ whole genome shotgun (WGS) entry which is preliminary data.</text>
</comment>
<gene>
    <name evidence="1" type="ORF">L596_008767</name>
</gene>
<dbReference type="Gene3D" id="2.40.10.10">
    <property type="entry name" value="Trypsin-like serine proteases"/>
    <property type="match status" value="1"/>
</dbReference>
<dbReference type="InterPro" id="IPR043504">
    <property type="entry name" value="Peptidase_S1_PA_chymotrypsin"/>
</dbReference>
<evidence type="ECO:0000313" key="1">
    <source>
        <dbReference type="EMBL" id="TKR94491.1"/>
    </source>
</evidence>
<dbReference type="EMBL" id="AZBU02000002">
    <property type="protein sequence ID" value="TKR94491.1"/>
    <property type="molecule type" value="Genomic_DNA"/>
</dbReference>
<protein>
    <submittedName>
        <fullName evidence="1">Uncharacterized protein</fullName>
    </submittedName>
</protein>
<dbReference type="OrthoDB" id="7754674at2759"/>